<feature type="transmembrane region" description="Helical" evidence="7">
    <location>
        <begin position="183"/>
        <end position="202"/>
    </location>
</feature>
<name>A0ABR2EL61_9ROSI</name>
<dbReference type="PANTHER" id="PTHR11814">
    <property type="entry name" value="SULFATE TRANSPORTER"/>
    <property type="match status" value="1"/>
</dbReference>
<reference evidence="9 10" key="1">
    <citation type="journal article" date="2024" name="G3 (Bethesda)">
        <title>Genome assembly of Hibiscus sabdariffa L. provides insights into metabolisms of medicinal natural products.</title>
        <authorList>
            <person name="Kim T."/>
        </authorList>
    </citation>
    <scope>NUCLEOTIDE SEQUENCE [LARGE SCALE GENOMIC DNA]</scope>
    <source>
        <strain evidence="9">TK-2024</strain>
        <tissue evidence="9">Old leaves</tissue>
    </source>
</reference>
<feature type="transmembrane region" description="Helical" evidence="7">
    <location>
        <begin position="241"/>
        <end position="261"/>
    </location>
</feature>
<dbReference type="Proteomes" id="UP001472677">
    <property type="component" value="Unassembled WGS sequence"/>
</dbReference>
<dbReference type="EMBL" id="JBBPBM010000012">
    <property type="protein sequence ID" value="KAK8562721.1"/>
    <property type="molecule type" value="Genomic_DNA"/>
</dbReference>
<evidence type="ECO:0000256" key="5">
    <source>
        <dbReference type="ARBA" id="ARBA00023032"/>
    </source>
</evidence>
<protein>
    <recommendedName>
        <fullName evidence="8">STAS domain-containing protein</fullName>
    </recommendedName>
</protein>
<evidence type="ECO:0000256" key="6">
    <source>
        <dbReference type="ARBA" id="ARBA00023136"/>
    </source>
</evidence>
<evidence type="ECO:0000256" key="3">
    <source>
        <dbReference type="ARBA" id="ARBA00022847"/>
    </source>
</evidence>
<keyword evidence="6 7" id="KW-0472">Membrane</keyword>
<dbReference type="Pfam" id="PF00916">
    <property type="entry name" value="Sulfate_transp"/>
    <property type="match status" value="1"/>
</dbReference>
<feature type="transmembrane region" description="Helical" evidence="7">
    <location>
        <begin position="323"/>
        <end position="345"/>
    </location>
</feature>
<evidence type="ECO:0000313" key="10">
    <source>
        <dbReference type="Proteomes" id="UP001472677"/>
    </source>
</evidence>
<dbReference type="InterPro" id="IPR036513">
    <property type="entry name" value="STAS_dom_sf"/>
</dbReference>
<keyword evidence="10" id="KW-1185">Reference proteome</keyword>
<dbReference type="Pfam" id="PF01740">
    <property type="entry name" value="STAS"/>
    <property type="match status" value="1"/>
</dbReference>
<dbReference type="InterPro" id="IPR011547">
    <property type="entry name" value="SLC26A/SulP_dom"/>
</dbReference>
<dbReference type="Gene3D" id="3.30.750.24">
    <property type="entry name" value="STAS domain"/>
    <property type="match status" value="1"/>
</dbReference>
<keyword evidence="4 7" id="KW-1133">Transmembrane helix</keyword>
<organism evidence="9 10">
    <name type="scientific">Hibiscus sabdariffa</name>
    <name type="common">roselle</name>
    <dbReference type="NCBI Taxonomy" id="183260"/>
    <lineage>
        <taxon>Eukaryota</taxon>
        <taxon>Viridiplantae</taxon>
        <taxon>Streptophyta</taxon>
        <taxon>Embryophyta</taxon>
        <taxon>Tracheophyta</taxon>
        <taxon>Spermatophyta</taxon>
        <taxon>Magnoliopsida</taxon>
        <taxon>eudicotyledons</taxon>
        <taxon>Gunneridae</taxon>
        <taxon>Pentapetalae</taxon>
        <taxon>rosids</taxon>
        <taxon>malvids</taxon>
        <taxon>Malvales</taxon>
        <taxon>Malvaceae</taxon>
        <taxon>Malvoideae</taxon>
        <taxon>Hibiscus</taxon>
    </lineage>
</organism>
<dbReference type="PROSITE" id="PS50801">
    <property type="entry name" value="STAS"/>
    <property type="match status" value="1"/>
</dbReference>
<evidence type="ECO:0000256" key="2">
    <source>
        <dbReference type="ARBA" id="ARBA00022692"/>
    </source>
</evidence>
<keyword evidence="3" id="KW-0813">Transport</keyword>
<evidence type="ECO:0000259" key="8">
    <source>
        <dbReference type="PROSITE" id="PS50801"/>
    </source>
</evidence>
<evidence type="ECO:0000313" key="9">
    <source>
        <dbReference type="EMBL" id="KAK8562721.1"/>
    </source>
</evidence>
<keyword evidence="3" id="KW-0769">Symport</keyword>
<comment type="caution">
    <text evidence="9">The sequence shown here is derived from an EMBL/GenBank/DDBJ whole genome shotgun (WGS) entry which is preliminary data.</text>
</comment>
<feature type="transmembrane region" description="Helical" evidence="7">
    <location>
        <begin position="147"/>
        <end position="167"/>
    </location>
</feature>
<feature type="domain" description="STAS" evidence="8">
    <location>
        <begin position="366"/>
        <end position="424"/>
    </location>
</feature>
<dbReference type="InterPro" id="IPR001902">
    <property type="entry name" value="SLC26A/SulP_fam"/>
</dbReference>
<evidence type="ECO:0000256" key="4">
    <source>
        <dbReference type="ARBA" id="ARBA00022989"/>
    </source>
</evidence>
<keyword evidence="2 7" id="KW-0812">Transmembrane</keyword>
<accession>A0ABR2EL61</accession>
<dbReference type="InterPro" id="IPR002645">
    <property type="entry name" value="STAS_dom"/>
</dbReference>
<comment type="subcellular location">
    <subcellularLocation>
        <location evidence="1">Membrane</location>
        <topology evidence="1">Multi-pass membrane protein</topology>
    </subcellularLocation>
</comment>
<evidence type="ECO:0000256" key="7">
    <source>
        <dbReference type="SAM" id="Phobius"/>
    </source>
</evidence>
<proteinExistence type="predicted"/>
<keyword evidence="5" id="KW-0764">Sulfate transport</keyword>
<gene>
    <name evidence="9" type="ORF">V6N12_010792</name>
</gene>
<evidence type="ECO:0000256" key="1">
    <source>
        <dbReference type="ARBA" id="ARBA00004141"/>
    </source>
</evidence>
<sequence>MAIYSQDGSASEANLLKEIAVAAKESLFADEPLRQFNDQPNSRKFILGLQAIFPIFEWGRDYNLSKFKGNLIAGLTIASLCIPQDIGYAKHANLDPNSSFVPPLVYAFMGSSRDIVIGPVAVVSLLLGSLLQDEIDSSANPVESRRFAFTATFFAGLTQLLLGFFSARVCLVTGWDSSFLKDFLSHVAIVGFLAGAAITIALRQLKGLLGIKKFTKDTDIVSVMDSVISSARHGGKRQKKLFWVSAIALLISVILSTISVYTTRANKCGVHIVKNIRKGINPPSAKEIFFSGEYVGKGFKIGVISVALIWKIDKFGFVACMEAFFGVVFSSVKISLLIAVSISFAKILLQVTRPRTASTVWRNILQYSDATKVPGILIVRVDSAIYFSNSNYVKEKFLRWLADEEERQKGKSQPRIQYLIVENC</sequence>